<keyword evidence="1" id="KW-1133">Transmembrane helix</keyword>
<dbReference type="EMBL" id="JAPQKL010000005">
    <property type="protein sequence ID" value="KAJ5130348.1"/>
    <property type="molecule type" value="Genomic_DNA"/>
</dbReference>
<keyword evidence="3" id="KW-1185">Reference proteome</keyword>
<gene>
    <name evidence="2" type="ORF">N7515_006387</name>
</gene>
<dbReference type="AlphaFoldDB" id="A0A9W9GUV7"/>
<evidence type="ECO:0000313" key="3">
    <source>
        <dbReference type="Proteomes" id="UP001149079"/>
    </source>
</evidence>
<organism evidence="2 3">
    <name type="scientific">Penicillium bovifimosum</name>
    <dbReference type="NCBI Taxonomy" id="126998"/>
    <lineage>
        <taxon>Eukaryota</taxon>
        <taxon>Fungi</taxon>
        <taxon>Dikarya</taxon>
        <taxon>Ascomycota</taxon>
        <taxon>Pezizomycotina</taxon>
        <taxon>Eurotiomycetes</taxon>
        <taxon>Eurotiomycetidae</taxon>
        <taxon>Eurotiales</taxon>
        <taxon>Aspergillaceae</taxon>
        <taxon>Penicillium</taxon>
    </lineage>
</organism>
<accession>A0A9W9GUV7</accession>
<evidence type="ECO:0000313" key="2">
    <source>
        <dbReference type="EMBL" id="KAJ5130348.1"/>
    </source>
</evidence>
<dbReference type="GeneID" id="81406301"/>
<feature type="transmembrane region" description="Helical" evidence="1">
    <location>
        <begin position="269"/>
        <end position="288"/>
    </location>
</feature>
<protein>
    <submittedName>
        <fullName evidence="2">Uncharacterized protein</fullName>
    </submittedName>
</protein>
<reference evidence="2" key="1">
    <citation type="submission" date="2022-11" db="EMBL/GenBank/DDBJ databases">
        <authorList>
            <person name="Petersen C."/>
        </authorList>
    </citation>
    <scope>NUCLEOTIDE SEQUENCE</scope>
    <source>
        <strain evidence="2">IBT 22155</strain>
    </source>
</reference>
<sequence length="290" mass="30452">MPSISITEGYTFTNWGPLTTTFTAPASCATATGNYQIGLNTTFPVFDYEVQCSTAGYGDCIPSGTISPTTTANDDPTIIYSQAYLSPGLYCPSGWATKGIAVRDADKSLSSSGILSPSTTATMPTFVPQWQNPATLLMDLLDPSETLVMCCPDSMTADLAYGCYSTVSGYKITEGHVRVLPATDIGISTKTIIVGGSTSTQLNNIITDVQPISVTSRTFSPSEASRLVAVSILPMLSLVHHQSDLPTATSSKTASPTSSASRVAPNANAWLGGFLAMYLVALSASVIFQY</sequence>
<dbReference type="Proteomes" id="UP001149079">
    <property type="component" value="Unassembled WGS sequence"/>
</dbReference>
<keyword evidence="1" id="KW-0812">Transmembrane</keyword>
<keyword evidence="1" id="KW-0472">Membrane</keyword>
<proteinExistence type="predicted"/>
<name>A0A9W9GUV7_9EURO</name>
<comment type="caution">
    <text evidence="2">The sequence shown here is derived from an EMBL/GenBank/DDBJ whole genome shotgun (WGS) entry which is preliminary data.</text>
</comment>
<evidence type="ECO:0000256" key="1">
    <source>
        <dbReference type="SAM" id="Phobius"/>
    </source>
</evidence>
<dbReference type="RefSeq" id="XP_056520727.1">
    <property type="nucleotide sequence ID" value="XM_056667131.1"/>
</dbReference>
<dbReference type="OrthoDB" id="5429716at2759"/>
<reference evidence="2" key="2">
    <citation type="journal article" date="2023" name="IMA Fungus">
        <title>Comparative genomic study of the Penicillium genus elucidates a diverse pangenome and 15 lateral gene transfer events.</title>
        <authorList>
            <person name="Petersen C."/>
            <person name="Sorensen T."/>
            <person name="Nielsen M.R."/>
            <person name="Sondergaard T.E."/>
            <person name="Sorensen J.L."/>
            <person name="Fitzpatrick D.A."/>
            <person name="Frisvad J.C."/>
            <person name="Nielsen K.L."/>
        </authorList>
    </citation>
    <scope>NUCLEOTIDE SEQUENCE</scope>
    <source>
        <strain evidence="2">IBT 22155</strain>
    </source>
</reference>